<dbReference type="SUPFAM" id="SSF52833">
    <property type="entry name" value="Thioredoxin-like"/>
    <property type="match status" value="1"/>
</dbReference>
<keyword evidence="3" id="KW-0808">Transferase</keyword>
<dbReference type="SFLD" id="SFLDS00019">
    <property type="entry name" value="Glutathione_Transferase_(cytos"/>
    <property type="match status" value="1"/>
</dbReference>
<dbReference type="SFLD" id="SFLDG01150">
    <property type="entry name" value="Main.1:_Beta-like"/>
    <property type="match status" value="1"/>
</dbReference>
<keyword evidence="4" id="KW-1185">Reference proteome</keyword>
<reference evidence="4" key="1">
    <citation type="submission" date="2016-11" db="EMBL/GenBank/DDBJ databases">
        <authorList>
            <person name="Varghese N."/>
            <person name="Submissions S."/>
        </authorList>
    </citation>
    <scope>NUCLEOTIDE SEQUENCE [LARGE SCALE GENOMIC DNA]</scope>
    <source>
        <strain evidence="4">DSM 28223</strain>
    </source>
</reference>
<dbReference type="InterPro" id="IPR036282">
    <property type="entry name" value="Glutathione-S-Trfase_C_sf"/>
</dbReference>
<evidence type="ECO:0000313" key="4">
    <source>
        <dbReference type="Proteomes" id="UP000184211"/>
    </source>
</evidence>
<dbReference type="EMBL" id="FQWM01000010">
    <property type="protein sequence ID" value="SHH83996.1"/>
    <property type="molecule type" value="Genomic_DNA"/>
</dbReference>
<dbReference type="GO" id="GO:0016740">
    <property type="term" value="F:transferase activity"/>
    <property type="evidence" value="ECO:0007669"/>
    <property type="project" value="UniProtKB-KW"/>
</dbReference>
<dbReference type="SUPFAM" id="SSF47616">
    <property type="entry name" value="GST C-terminal domain-like"/>
    <property type="match status" value="1"/>
</dbReference>
<feature type="domain" description="GST N-terminal" evidence="1">
    <location>
        <begin position="1"/>
        <end position="80"/>
    </location>
</feature>
<evidence type="ECO:0000313" key="3">
    <source>
        <dbReference type="EMBL" id="SHH83996.1"/>
    </source>
</evidence>
<dbReference type="Gene3D" id="1.20.1050.10">
    <property type="match status" value="1"/>
</dbReference>
<dbReference type="Pfam" id="PF02798">
    <property type="entry name" value="GST_N"/>
    <property type="match status" value="1"/>
</dbReference>
<dbReference type="CDD" id="cd03046">
    <property type="entry name" value="GST_N_GTT1_like"/>
    <property type="match status" value="1"/>
</dbReference>
<evidence type="ECO:0000259" key="1">
    <source>
        <dbReference type="PROSITE" id="PS50404"/>
    </source>
</evidence>
<dbReference type="Proteomes" id="UP000184211">
    <property type="component" value="Unassembled WGS sequence"/>
</dbReference>
<dbReference type="SFLD" id="SFLDG00358">
    <property type="entry name" value="Main_(cytGST)"/>
    <property type="match status" value="1"/>
</dbReference>
<dbReference type="InterPro" id="IPR010987">
    <property type="entry name" value="Glutathione-S-Trfase_C-like"/>
</dbReference>
<dbReference type="PANTHER" id="PTHR44051:SF8">
    <property type="entry name" value="GLUTATHIONE S-TRANSFERASE GSTA"/>
    <property type="match status" value="1"/>
</dbReference>
<sequence length="220" mass="24610">MITLHHVAASRSFRTLWLLEELGLPYAVKHYKITDGSLRDPGFLAISPAGRVPALEVDGKVIFESAAITQYLCESRPLSGLAPKQDEAERVDYLQWLSFAETQASIIASLNLQMVFLRPPAEPSVAVLKLEVARLKLTLRPLEELLGQQDWLLASGFSAADTMLGYNLTAVPFFVDLADFPNIRAYVERMQARPAFQRARAQDGAQEFYSKPFYSPEDYA</sequence>
<dbReference type="PROSITE" id="PS50404">
    <property type="entry name" value="GST_NTER"/>
    <property type="match status" value="1"/>
</dbReference>
<dbReference type="InterPro" id="IPR036249">
    <property type="entry name" value="Thioredoxin-like_sf"/>
</dbReference>
<dbReference type="AlphaFoldDB" id="A0A1M5W925"/>
<dbReference type="PROSITE" id="PS50405">
    <property type="entry name" value="GST_CTER"/>
    <property type="match status" value="1"/>
</dbReference>
<accession>A0A1M5W925</accession>
<dbReference type="Pfam" id="PF13410">
    <property type="entry name" value="GST_C_2"/>
    <property type="match status" value="1"/>
</dbReference>
<organism evidence="3 4">
    <name type="scientific">Cognatishimia maritima</name>
    <dbReference type="NCBI Taxonomy" id="870908"/>
    <lineage>
        <taxon>Bacteria</taxon>
        <taxon>Pseudomonadati</taxon>
        <taxon>Pseudomonadota</taxon>
        <taxon>Alphaproteobacteria</taxon>
        <taxon>Rhodobacterales</taxon>
        <taxon>Paracoccaceae</taxon>
        <taxon>Cognatishimia</taxon>
    </lineage>
</organism>
<evidence type="ECO:0000259" key="2">
    <source>
        <dbReference type="PROSITE" id="PS50405"/>
    </source>
</evidence>
<dbReference type="PANTHER" id="PTHR44051">
    <property type="entry name" value="GLUTATHIONE S-TRANSFERASE-RELATED"/>
    <property type="match status" value="1"/>
</dbReference>
<dbReference type="STRING" id="870908.SAMN04488044_0050"/>
<protein>
    <submittedName>
        <fullName evidence="3">Glutathione S-transferase</fullName>
    </submittedName>
</protein>
<dbReference type="OrthoDB" id="5740960at2"/>
<gene>
    <name evidence="3" type="ORF">SAMN04488044_0050</name>
</gene>
<dbReference type="RefSeq" id="WP_072794238.1">
    <property type="nucleotide sequence ID" value="NZ_FQWM01000010.1"/>
</dbReference>
<dbReference type="InterPro" id="IPR040079">
    <property type="entry name" value="Glutathione_S-Trfase"/>
</dbReference>
<proteinExistence type="predicted"/>
<dbReference type="Gene3D" id="3.40.30.10">
    <property type="entry name" value="Glutaredoxin"/>
    <property type="match status" value="1"/>
</dbReference>
<name>A0A1M5W925_9RHOB</name>
<dbReference type="InterPro" id="IPR004045">
    <property type="entry name" value="Glutathione_S-Trfase_N"/>
</dbReference>
<feature type="domain" description="GST C-terminal" evidence="2">
    <location>
        <begin position="86"/>
        <end position="213"/>
    </location>
</feature>